<organism evidence="1 2">
    <name type="scientific">Cryptotermes secundus</name>
    <dbReference type="NCBI Taxonomy" id="105785"/>
    <lineage>
        <taxon>Eukaryota</taxon>
        <taxon>Metazoa</taxon>
        <taxon>Ecdysozoa</taxon>
        <taxon>Arthropoda</taxon>
        <taxon>Hexapoda</taxon>
        <taxon>Insecta</taxon>
        <taxon>Pterygota</taxon>
        <taxon>Neoptera</taxon>
        <taxon>Polyneoptera</taxon>
        <taxon>Dictyoptera</taxon>
        <taxon>Blattodea</taxon>
        <taxon>Blattoidea</taxon>
        <taxon>Termitoidae</taxon>
        <taxon>Kalotermitidae</taxon>
        <taxon>Cryptotermitinae</taxon>
        <taxon>Cryptotermes</taxon>
    </lineage>
</organism>
<reference evidence="1 2" key="1">
    <citation type="submission" date="2017-12" db="EMBL/GenBank/DDBJ databases">
        <title>Hemimetabolous genomes reveal molecular basis of termite eusociality.</title>
        <authorList>
            <person name="Harrison M.C."/>
            <person name="Jongepier E."/>
            <person name="Robertson H.M."/>
            <person name="Arning N."/>
            <person name="Bitard-Feildel T."/>
            <person name="Chao H."/>
            <person name="Childers C.P."/>
            <person name="Dinh H."/>
            <person name="Doddapaneni H."/>
            <person name="Dugan S."/>
            <person name="Gowin J."/>
            <person name="Greiner C."/>
            <person name="Han Y."/>
            <person name="Hu H."/>
            <person name="Hughes D.S.T."/>
            <person name="Huylmans A.-K."/>
            <person name="Kemena C."/>
            <person name="Kremer L.P.M."/>
            <person name="Lee S.L."/>
            <person name="Lopez-Ezquerra A."/>
            <person name="Mallet L."/>
            <person name="Monroy-Kuhn J.M."/>
            <person name="Moser A."/>
            <person name="Murali S.C."/>
            <person name="Muzny D.M."/>
            <person name="Otani S."/>
            <person name="Piulachs M.-D."/>
            <person name="Poelchau M."/>
            <person name="Qu J."/>
            <person name="Schaub F."/>
            <person name="Wada-Katsumata A."/>
            <person name="Worley K.C."/>
            <person name="Xie Q."/>
            <person name="Ylla G."/>
            <person name="Poulsen M."/>
            <person name="Gibbs R.A."/>
            <person name="Schal C."/>
            <person name="Richards S."/>
            <person name="Belles X."/>
            <person name="Korb J."/>
            <person name="Bornberg-Bauer E."/>
        </authorList>
    </citation>
    <scope>NUCLEOTIDE SEQUENCE [LARGE SCALE GENOMIC DNA]</scope>
    <source>
        <tissue evidence="1">Whole body</tissue>
    </source>
</reference>
<proteinExistence type="predicted"/>
<protein>
    <submittedName>
        <fullName evidence="1">Uncharacterized protein</fullName>
    </submittedName>
</protein>
<comment type="caution">
    <text evidence="1">The sequence shown here is derived from an EMBL/GenBank/DDBJ whole genome shotgun (WGS) entry which is preliminary data.</text>
</comment>
<dbReference type="AlphaFoldDB" id="A0A2J7QI10"/>
<accession>A0A2J7QI10</accession>
<dbReference type="EMBL" id="NEVH01013964">
    <property type="protein sequence ID" value="PNF28211.1"/>
    <property type="molecule type" value="Genomic_DNA"/>
</dbReference>
<sequence>MEIGPSALMTTLTLPYLMLPLLKLLGHSWFWLDPAPLLLPSVEIISGWISGLDLIIWAPANS</sequence>
<evidence type="ECO:0000313" key="2">
    <source>
        <dbReference type="Proteomes" id="UP000235965"/>
    </source>
</evidence>
<dbReference type="InParanoid" id="A0A2J7QI10"/>
<name>A0A2J7QI10_9NEOP</name>
<gene>
    <name evidence="1" type="ORF">B7P43_G07555</name>
</gene>
<keyword evidence="2" id="KW-1185">Reference proteome</keyword>
<dbReference type="Proteomes" id="UP000235965">
    <property type="component" value="Unassembled WGS sequence"/>
</dbReference>
<evidence type="ECO:0000313" key="1">
    <source>
        <dbReference type="EMBL" id="PNF28211.1"/>
    </source>
</evidence>